<dbReference type="eggNOG" id="ENOG502ZNYW">
    <property type="taxonomic scope" value="Bacteria"/>
</dbReference>
<dbReference type="EMBL" id="CP003273">
    <property type="protein sequence ID" value="AGK99644.1"/>
    <property type="molecule type" value="Genomic_DNA"/>
</dbReference>
<accession>R4KGK5</accession>
<reference evidence="2 3" key="1">
    <citation type="submission" date="2012-01" db="EMBL/GenBank/DDBJ databases">
        <title>Complete sequence of Desulfotomaculum gibsoniae DSM 7213.</title>
        <authorList>
            <consortium name="US DOE Joint Genome Institute"/>
            <person name="Lucas S."/>
            <person name="Han J."/>
            <person name="Lapidus A."/>
            <person name="Cheng J.-F."/>
            <person name="Goodwin L."/>
            <person name="Pitluck S."/>
            <person name="Peters L."/>
            <person name="Ovchinnikova G."/>
            <person name="Teshima H."/>
            <person name="Detter J.C."/>
            <person name="Han C."/>
            <person name="Tapia R."/>
            <person name="Land M."/>
            <person name="Hauser L."/>
            <person name="Kyrpides N."/>
            <person name="Ivanova N."/>
            <person name="Pagani I."/>
            <person name="Parshina S."/>
            <person name="Plugge C."/>
            <person name="Muyzer G."/>
            <person name="Kuever J."/>
            <person name="Ivanova A."/>
            <person name="Nazina T."/>
            <person name="Klenk H.-P."/>
            <person name="Brambilla E."/>
            <person name="Spring S."/>
            <person name="Stams A.F."/>
            <person name="Woyke T."/>
        </authorList>
    </citation>
    <scope>NUCLEOTIDE SEQUENCE [LARGE SCALE GENOMIC DNA]</scope>
    <source>
        <strain evidence="2 3">DSM 7213</strain>
    </source>
</reference>
<evidence type="ECO:0000313" key="3">
    <source>
        <dbReference type="Proteomes" id="UP000013520"/>
    </source>
</evidence>
<proteinExistence type="predicted"/>
<dbReference type="SUPFAM" id="SSF46955">
    <property type="entry name" value="Putative DNA-binding domain"/>
    <property type="match status" value="1"/>
</dbReference>
<dbReference type="OrthoDB" id="515428at2"/>
<dbReference type="RefSeq" id="WP_006524623.1">
    <property type="nucleotide sequence ID" value="NC_021184.1"/>
</dbReference>
<evidence type="ECO:0000259" key="1">
    <source>
        <dbReference type="Pfam" id="PF12728"/>
    </source>
</evidence>
<protein>
    <submittedName>
        <fullName evidence="2">DNA-binding protein, excisionase family</fullName>
    </submittedName>
</protein>
<keyword evidence="3" id="KW-1185">Reference proteome</keyword>
<dbReference type="Pfam" id="PF12728">
    <property type="entry name" value="HTH_17"/>
    <property type="match status" value="1"/>
</dbReference>
<dbReference type="HOGENOM" id="CLU_2464012_0_0_9"/>
<dbReference type="GO" id="GO:0003677">
    <property type="term" value="F:DNA binding"/>
    <property type="evidence" value="ECO:0007669"/>
    <property type="project" value="UniProtKB-KW"/>
</dbReference>
<gene>
    <name evidence="2" type="ORF">Desgi_0024</name>
</gene>
<dbReference type="InterPro" id="IPR009061">
    <property type="entry name" value="DNA-bd_dom_put_sf"/>
</dbReference>
<keyword evidence="2" id="KW-0238">DNA-binding</keyword>
<dbReference type="STRING" id="767817.Desgi_0024"/>
<dbReference type="InterPro" id="IPR010093">
    <property type="entry name" value="SinI_DNA-bd"/>
</dbReference>
<dbReference type="InterPro" id="IPR036388">
    <property type="entry name" value="WH-like_DNA-bd_sf"/>
</dbReference>
<dbReference type="AlphaFoldDB" id="R4KGK5"/>
<evidence type="ECO:0000313" key="2">
    <source>
        <dbReference type="EMBL" id="AGK99644.1"/>
    </source>
</evidence>
<dbReference type="Gene3D" id="1.10.10.10">
    <property type="entry name" value="Winged helix-like DNA-binding domain superfamily/Winged helix DNA-binding domain"/>
    <property type="match status" value="1"/>
</dbReference>
<dbReference type="KEGG" id="dgi:Desgi_0024"/>
<dbReference type="InterPro" id="IPR041657">
    <property type="entry name" value="HTH_17"/>
</dbReference>
<organism evidence="2 3">
    <name type="scientific">Desulfoscipio gibsoniae DSM 7213</name>
    <dbReference type="NCBI Taxonomy" id="767817"/>
    <lineage>
        <taxon>Bacteria</taxon>
        <taxon>Bacillati</taxon>
        <taxon>Bacillota</taxon>
        <taxon>Clostridia</taxon>
        <taxon>Eubacteriales</taxon>
        <taxon>Desulfallaceae</taxon>
        <taxon>Desulfoscipio</taxon>
    </lineage>
</organism>
<dbReference type="NCBIfam" id="TIGR01764">
    <property type="entry name" value="excise"/>
    <property type="match status" value="1"/>
</dbReference>
<feature type="domain" description="Helix-turn-helix" evidence="1">
    <location>
        <begin position="21"/>
        <end position="68"/>
    </location>
</feature>
<sequence>MHKTLDQLKDDAQHVLRETITAREVAEMLGISEWAAYDWARRKIIPHIRAGKRVLFRRSSILQWLEAQEQASVTVEPETAGKIRRLK</sequence>
<name>R4KGK5_9FIRM</name>
<dbReference type="Proteomes" id="UP000013520">
    <property type="component" value="Chromosome"/>
</dbReference>